<dbReference type="EMBL" id="PGFB01000002">
    <property type="protein sequence ID" value="PJJ63295.1"/>
    <property type="molecule type" value="Genomic_DNA"/>
</dbReference>
<evidence type="ECO:0000313" key="3">
    <source>
        <dbReference type="EMBL" id="PJJ63295.1"/>
    </source>
</evidence>
<dbReference type="GO" id="GO:0046872">
    <property type="term" value="F:metal ion binding"/>
    <property type="evidence" value="ECO:0007669"/>
    <property type="project" value="UniProtKB-KW"/>
</dbReference>
<dbReference type="AlphaFoldDB" id="A0A2M9BYZ0"/>
<dbReference type="PANTHER" id="PTHR43048">
    <property type="entry name" value="METHYLMALONYL-COA EPIMERASE"/>
    <property type="match status" value="1"/>
</dbReference>
<feature type="domain" description="VOC" evidence="2">
    <location>
        <begin position="9"/>
        <end position="140"/>
    </location>
</feature>
<dbReference type="PROSITE" id="PS00934">
    <property type="entry name" value="GLYOXALASE_I_1"/>
    <property type="match status" value="1"/>
</dbReference>
<keyword evidence="4" id="KW-1185">Reference proteome</keyword>
<dbReference type="InterPro" id="IPR018146">
    <property type="entry name" value="Glyoxalase_1_CS"/>
</dbReference>
<dbReference type="GO" id="GO:0046491">
    <property type="term" value="P:L-methylmalonyl-CoA metabolic process"/>
    <property type="evidence" value="ECO:0007669"/>
    <property type="project" value="TreeGrafter"/>
</dbReference>
<dbReference type="PROSITE" id="PS51819">
    <property type="entry name" value="VOC"/>
    <property type="match status" value="1"/>
</dbReference>
<dbReference type="GO" id="GO:0004493">
    <property type="term" value="F:methylmalonyl-CoA epimerase activity"/>
    <property type="evidence" value="ECO:0007669"/>
    <property type="project" value="TreeGrafter"/>
</dbReference>
<dbReference type="PANTHER" id="PTHR43048:SF5">
    <property type="entry name" value="BLR5325 PROTEIN"/>
    <property type="match status" value="1"/>
</dbReference>
<evidence type="ECO:0000313" key="4">
    <source>
        <dbReference type="Proteomes" id="UP000230161"/>
    </source>
</evidence>
<gene>
    <name evidence="3" type="ORF">CLV54_0957</name>
</gene>
<accession>A0A2M9BYZ0</accession>
<keyword evidence="3" id="KW-0456">Lyase</keyword>
<reference evidence="3 4" key="1">
    <citation type="submission" date="2017-11" db="EMBL/GenBank/DDBJ databases">
        <title>Genomic Encyclopedia of Archaeal and Bacterial Type Strains, Phase II (KMG-II): From Individual Species to Whole Genera.</title>
        <authorList>
            <person name="Goeker M."/>
        </authorList>
    </citation>
    <scope>NUCLEOTIDE SEQUENCE [LARGE SCALE GENOMIC DNA]</scope>
    <source>
        <strain evidence="3 4">DSM 25625</strain>
    </source>
</reference>
<proteinExistence type="predicted"/>
<comment type="caution">
    <text evidence="3">The sequence shown here is derived from an EMBL/GenBank/DDBJ whole genome shotgun (WGS) entry which is preliminary data.</text>
</comment>
<keyword evidence="1" id="KW-0479">Metal-binding</keyword>
<evidence type="ECO:0000256" key="1">
    <source>
        <dbReference type="ARBA" id="ARBA00022723"/>
    </source>
</evidence>
<organism evidence="3 4">
    <name type="scientific">Compostimonas suwonensis</name>
    <dbReference type="NCBI Taxonomy" id="1048394"/>
    <lineage>
        <taxon>Bacteria</taxon>
        <taxon>Bacillati</taxon>
        <taxon>Actinomycetota</taxon>
        <taxon>Actinomycetes</taxon>
        <taxon>Micrococcales</taxon>
        <taxon>Microbacteriaceae</taxon>
        <taxon>Compostimonas</taxon>
    </lineage>
</organism>
<dbReference type="Pfam" id="PF00903">
    <property type="entry name" value="Glyoxalase"/>
    <property type="match status" value="1"/>
</dbReference>
<dbReference type="InterPro" id="IPR037523">
    <property type="entry name" value="VOC_core"/>
</dbReference>
<dbReference type="RefSeq" id="WP_157802807.1">
    <property type="nucleotide sequence ID" value="NZ_PGFB01000002.1"/>
</dbReference>
<dbReference type="InterPro" id="IPR051785">
    <property type="entry name" value="MMCE/EMCE_epimerase"/>
</dbReference>
<dbReference type="InterPro" id="IPR004360">
    <property type="entry name" value="Glyas_Fos-R_dOase_dom"/>
</dbReference>
<dbReference type="SUPFAM" id="SSF54593">
    <property type="entry name" value="Glyoxalase/Bleomycin resistance protein/Dihydroxybiphenyl dioxygenase"/>
    <property type="match status" value="1"/>
</dbReference>
<dbReference type="Gene3D" id="3.10.180.10">
    <property type="entry name" value="2,3-Dihydroxybiphenyl 1,2-Dioxygenase, domain 1"/>
    <property type="match status" value="1"/>
</dbReference>
<protein>
    <submittedName>
        <fullName evidence="3">Lactoylglutathione lyase</fullName>
    </submittedName>
</protein>
<evidence type="ECO:0000259" key="2">
    <source>
        <dbReference type="PROSITE" id="PS51819"/>
    </source>
</evidence>
<dbReference type="Proteomes" id="UP000230161">
    <property type="component" value="Unassembled WGS sequence"/>
</dbReference>
<dbReference type="InterPro" id="IPR029068">
    <property type="entry name" value="Glyas_Bleomycin-R_OHBP_Dase"/>
</dbReference>
<name>A0A2M9BYZ0_9MICO</name>
<dbReference type="GO" id="GO:0004462">
    <property type="term" value="F:lactoylglutathione lyase activity"/>
    <property type="evidence" value="ECO:0007669"/>
    <property type="project" value="InterPro"/>
</dbReference>
<sequence>MSNALGLIRADHVALRVPDYDATIAFYTDILGFELVKEWTLPDALPGARFAHVALGSFEVEVIGGGQLTTIVPTLDVGDHLGRGGYGHLCLRVKDLDATVAGLKDNGVAILAEPFEVEPIGQRLAMIYDNSGNIIELAQATV</sequence>
<dbReference type="OrthoDB" id="5242506at2"/>